<dbReference type="AlphaFoldDB" id="A0A250IEB2"/>
<accession>A0A250IEB2</accession>
<dbReference type="EMBL" id="CP022163">
    <property type="protein sequence ID" value="ATB29560.1"/>
    <property type="molecule type" value="Genomic_DNA"/>
</dbReference>
<organism evidence="1 2">
    <name type="scientific">Melittangium boletus DSM 14713</name>
    <dbReference type="NCBI Taxonomy" id="1294270"/>
    <lineage>
        <taxon>Bacteria</taxon>
        <taxon>Pseudomonadati</taxon>
        <taxon>Myxococcota</taxon>
        <taxon>Myxococcia</taxon>
        <taxon>Myxococcales</taxon>
        <taxon>Cystobacterineae</taxon>
        <taxon>Archangiaceae</taxon>
        <taxon>Melittangium</taxon>
    </lineage>
</organism>
<evidence type="ECO:0008006" key="3">
    <source>
        <dbReference type="Google" id="ProtNLM"/>
    </source>
</evidence>
<dbReference type="KEGG" id="mbd:MEBOL_003015"/>
<gene>
    <name evidence="1" type="ORF">MEBOL_003015</name>
</gene>
<name>A0A250IEB2_9BACT</name>
<proteinExistence type="predicted"/>
<dbReference type="RefSeq" id="WP_157774984.1">
    <property type="nucleotide sequence ID" value="NZ_CP022163.1"/>
</dbReference>
<dbReference type="Proteomes" id="UP000217289">
    <property type="component" value="Chromosome"/>
</dbReference>
<evidence type="ECO:0000313" key="2">
    <source>
        <dbReference type="Proteomes" id="UP000217289"/>
    </source>
</evidence>
<reference evidence="1 2" key="1">
    <citation type="submission" date="2017-06" db="EMBL/GenBank/DDBJ databases">
        <authorList>
            <person name="Kim H.J."/>
            <person name="Triplett B.A."/>
        </authorList>
    </citation>
    <scope>NUCLEOTIDE SEQUENCE [LARGE SCALE GENOMIC DNA]</scope>
    <source>
        <strain evidence="1 2">DSM 14713</strain>
    </source>
</reference>
<dbReference type="OrthoDB" id="5524580at2"/>
<keyword evidence="2" id="KW-1185">Reference proteome</keyword>
<evidence type="ECO:0000313" key="1">
    <source>
        <dbReference type="EMBL" id="ATB29560.1"/>
    </source>
</evidence>
<protein>
    <recommendedName>
        <fullName evidence="3">JAB domain-containing protein</fullName>
    </recommendedName>
</protein>
<sequence length="200" mass="22345">MDFGPFDDFSDALEAACPLILSKPNASVGHLPGSDRQLALRVSTEYCAWLYYTPDRKYELSMLTDTPVPGSSFRGETRCLLPPDVNDSRYPPSSIKYIFILHNHPFATSISSGDIRFAAAMTHAHALLADVGNRKIPLSVIAFFANPANEANSRCGGFYQYIPATRELLKWVHSNGDWDGVRLGRVEWTSDTKFDIIKER</sequence>